<organism evidence="2 3">
    <name type="scientific">Momordica charantia</name>
    <name type="common">Bitter gourd</name>
    <name type="synonym">Balsam pear</name>
    <dbReference type="NCBI Taxonomy" id="3673"/>
    <lineage>
        <taxon>Eukaryota</taxon>
        <taxon>Viridiplantae</taxon>
        <taxon>Streptophyta</taxon>
        <taxon>Embryophyta</taxon>
        <taxon>Tracheophyta</taxon>
        <taxon>Spermatophyta</taxon>
        <taxon>Magnoliopsida</taxon>
        <taxon>eudicotyledons</taxon>
        <taxon>Gunneridae</taxon>
        <taxon>Pentapetalae</taxon>
        <taxon>rosids</taxon>
        <taxon>fabids</taxon>
        <taxon>Cucurbitales</taxon>
        <taxon>Cucurbitaceae</taxon>
        <taxon>Momordiceae</taxon>
        <taxon>Momordica</taxon>
    </lineage>
</organism>
<dbReference type="RefSeq" id="XP_022135876.1">
    <property type="nucleotide sequence ID" value="XM_022280184.1"/>
</dbReference>
<evidence type="ECO:0000313" key="2">
    <source>
        <dbReference type="Proteomes" id="UP000504603"/>
    </source>
</evidence>
<gene>
    <name evidence="3" type="primary">LOC111007717</name>
</gene>
<feature type="compositionally biased region" description="Low complexity" evidence="1">
    <location>
        <begin position="158"/>
        <end position="171"/>
    </location>
</feature>
<proteinExistence type="predicted"/>
<dbReference type="GO" id="GO:0009414">
    <property type="term" value="P:response to water deprivation"/>
    <property type="evidence" value="ECO:0007669"/>
    <property type="project" value="TreeGrafter"/>
</dbReference>
<dbReference type="GO" id="GO:0005829">
    <property type="term" value="C:cytosol"/>
    <property type="evidence" value="ECO:0007669"/>
    <property type="project" value="TreeGrafter"/>
</dbReference>
<keyword evidence="2" id="KW-1185">Reference proteome</keyword>
<dbReference type="PANTHER" id="PTHR33346:SF5">
    <property type="entry name" value="DEHYDRIN LEA-RELATED"/>
    <property type="match status" value="1"/>
</dbReference>
<dbReference type="AlphaFoldDB" id="A0A6J1C1Y9"/>
<accession>A0A6J1C1Y9</accession>
<feature type="compositionally biased region" description="Basic and acidic residues" evidence="1">
    <location>
        <begin position="1"/>
        <end position="14"/>
    </location>
</feature>
<feature type="compositionally biased region" description="Basic residues" evidence="1">
    <location>
        <begin position="125"/>
        <end position="136"/>
    </location>
</feature>
<dbReference type="Pfam" id="PF00257">
    <property type="entry name" value="Dehydrin"/>
    <property type="match status" value="1"/>
</dbReference>
<feature type="compositionally biased region" description="Basic and acidic residues" evidence="1">
    <location>
        <begin position="139"/>
        <end position="155"/>
    </location>
</feature>
<dbReference type="KEGG" id="mcha:111007717"/>
<sequence>MEEKMADIRDEHGNPIELTDELGNPVVLTDEHGNPMRLTGVATKIGPTLGSLLCSGRDDGPSGGHGDGEQELLPHEGHDDGGRVRSTTSGSSSFDEEEEQSKMRKKEKKKDECYFSQFDEGDEKKRKKKSEKKKGFTQKIKEKLTGRRHKEEQPHTPHPQTTTATETAAPTSMDRPTEHLKRGAVEKINDGSGHHTH</sequence>
<dbReference type="Proteomes" id="UP000504603">
    <property type="component" value="Unplaced"/>
</dbReference>
<dbReference type="PANTHER" id="PTHR33346">
    <property type="entry name" value="DEHYDRIN XERO 2-RELATED"/>
    <property type="match status" value="1"/>
</dbReference>
<dbReference type="InterPro" id="IPR000167">
    <property type="entry name" value="Dehydrin"/>
</dbReference>
<dbReference type="GO" id="GO:0009737">
    <property type="term" value="P:response to abscisic acid"/>
    <property type="evidence" value="ECO:0007669"/>
    <property type="project" value="TreeGrafter"/>
</dbReference>
<protein>
    <submittedName>
        <fullName evidence="3">Late embryogenesis abundant protein-like</fullName>
    </submittedName>
</protein>
<evidence type="ECO:0000313" key="3">
    <source>
        <dbReference type="RefSeq" id="XP_022135876.1"/>
    </source>
</evidence>
<dbReference type="OrthoDB" id="685434at2759"/>
<name>A0A6J1C1Y9_MOMCH</name>
<feature type="compositionally biased region" description="Basic and acidic residues" evidence="1">
    <location>
        <begin position="56"/>
        <end position="83"/>
    </location>
</feature>
<dbReference type="GeneID" id="111007717"/>
<feature type="region of interest" description="Disordered" evidence="1">
    <location>
        <begin position="1"/>
        <end position="197"/>
    </location>
</feature>
<feature type="compositionally biased region" description="Basic and acidic residues" evidence="1">
    <location>
        <begin position="175"/>
        <end position="197"/>
    </location>
</feature>
<evidence type="ECO:0000256" key="1">
    <source>
        <dbReference type="SAM" id="MobiDB-lite"/>
    </source>
</evidence>
<reference evidence="3" key="1">
    <citation type="submission" date="2025-08" db="UniProtKB">
        <authorList>
            <consortium name="RefSeq"/>
        </authorList>
    </citation>
    <scope>IDENTIFICATION</scope>
    <source>
        <strain evidence="3">OHB3-1</strain>
    </source>
</reference>
<dbReference type="GO" id="GO:0009631">
    <property type="term" value="P:cold acclimation"/>
    <property type="evidence" value="ECO:0007669"/>
    <property type="project" value="TreeGrafter"/>
</dbReference>